<dbReference type="PRINTS" id="PR01210">
    <property type="entry name" value="GGTRANSPTASE"/>
</dbReference>
<dbReference type="InterPro" id="IPR043137">
    <property type="entry name" value="GGT_ssub_C"/>
</dbReference>
<dbReference type="PANTHER" id="PTHR43881:SF1">
    <property type="entry name" value="GAMMA-GLUTAMYLTRANSPEPTIDASE (AFU_ORTHOLOGUE AFUA_4G13580)"/>
    <property type="match status" value="1"/>
</dbReference>
<proteinExistence type="predicted"/>
<sequence length="610" mass="66483">MRWTRANTDLQKKAETLTEFTTRPEILGTFGVVTSTHWIASAVGMSILEKGGNAFDAAVAAGFVLQIVEPHLCGPGGDMPALIYSKKTDKVEVICAQGPAPAGATIEHYTSEGLKLIPGDGLLSTVIPGAFDGWMLMLRDYGTLSLREVLEPAIYYAEHGHPVLPRVSATIKGLGDFFEKEWPTSYGTWLPGGAAPEPHANFRNPVLAETWKRIIAEAEAKTGREEQVEAARDAFYRGFVAEAIDRYLKTAEVMDASGQKHKGVLTADDMANWSATIEAPQTFDYHDWTVAKTQAWGQGPVLLQSLALLKGFDIAAMDPAGPDFVHHVVEAMKLAYADREVYYGDPKFGEIPTGHLLSEGYNSGRRKLIGPEASFDLRPGTVPGYEQQRDAAMAMLAEFSGRGAVYEPTMAHLTEKKGDTVHIDVIDRWGNMVAVTPSGGWLQSSPVVPGLGFALNSRAQMFWLKEGLPTSLAPGKRPRTTLTPSIALYQGRPALAFGTPGGDQQDQWQLPFFLRYAHHTKNLQAAIDAPLFHSTHFPGSFYPRTSEPGHIMVEESFGEAAIAELRRRGHQVTVADSWSVGRLTAARRDADGLLRAAATPRLMQAYAVGR</sequence>
<organism evidence="1 2">
    <name type="scientific">Pannonibacter indicus</name>
    <dbReference type="NCBI Taxonomy" id="466044"/>
    <lineage>
        <taxon>Bacteria</taxon>
        <taxon>Pseudomonadati</taxon>
        <taxon>Pseudomonadota</taxon>
        <taxon>Alphaproteobacteria</taxon>
        <taxon>Hyphomicrobiales</taxon>
        <taxon>Stappiaceae</taxon>
        <taxon>Pannonibacter</taxon>
    </lineage>
</organism>
<dbReference type="InterPro" id="IPR043138">
    <property type="entry name" value="GGT_lsub"/>
</dbReference>
<dbReference type="SUPFAM" id="SSF56235">
    <property type="entry name" value="N-terminal nucleophile aminohydrolases (Ntn hydrolases)"/>
    <property type="match status" value="1"/>
</dbReference>
<dbReference type="Pfam" id="PF01019">
    <property type="entry name" value="G_glu_transpept"/>
    <property type="match status" value="1"/>
</dbReference>
<gene>
    <name evidence="1" type="ORF">Ga0061067_12317</name>
</gene>
<dbReference type="InterPro" id="IPR029055">
    <property type="entry name" value="Ntn_hydrolases_N"/>
</dbReference>
<dbReference type="AlphaFoldDB" id="A0A0K6ICN9"/>
<dbReference type="InterPro" id="IPR052896">
    <property type="entry name" value="GGT-like_enzyme"/>
</dbReference>
<evidence type="ECO:0000313" key="2">
    <source>
        <dbReference type="Proteomes" id="UP000183900"/>
    </source>
</evidence>
<dbReference type="PANTHER" id="PTHR43881">
    <property type="entry name" value="GAMMA-GLUTAMYLTRANSPEPTIDASE (AFU_ORTHOLOGUE AFUA_4G13580)"/>
    <property type="match status" value="1"/>
</dbReference>
<keyword evidence="2" id="KW-1185">Reference proteome</keyword>
<dbReference type="Gene3D" id="3.60.20.40">
    <property type="match status" value="1"/>
</dbReference>
<reference evidence="2" key="1">
    <citation type="submission" date="2015-08" db="EMBL/GenBank/DDBJ databases">
        <authorList>
            <person name="Varghese N."/>
        </authorList>
    </citation>
    <scope>NUCLEOTIDE SEQUENCE [LARGE SCALE GENOMIC DNA]</scope>
    <source>
        <strain evidence="2">DSM 23407</strain>
    </source>
</reference>
<protein>
    <submittedName>
        <fullName evidence="1">Gamma-glutamyltranspeptidase</fullName>
    </submittedName>
</protein>
<dbReference type="Proteomes" id="UP000183900">
    <property type="component" value="Unassembled WGS sequence"/>
</dbReference>
<accession>A0A0K6ICN9</accession>
<evidence type="ECO:0000313" key="1">
    <source>
        <dbReference type="EMBL" id="CUB00876.1"/>
    </source>
</evidence>
<dbReference type="Gene3D" id="1.10.246.130">
    <property type="match status" value="1"/>
</dbReference>
<dbReference type="EMBL" id="CYHE01000023">
    <property type="protein sequence ID" value="CUB00876.1"/>
    <property type="molecule type" value="Genomic_DNA"/>
</dbReference>
<name>A0A0K6ICN9_9HYPH</name>